<evidence type="ECO:0000259" key="2">
    <source>
        <dbReference type="Pfam" id="PF20150"/>
    </source>
</evidence>
<gene>
    <name evidence="3" type="ORF">E0L32_005527</name>
</gene>
<dbReference type="OrthoDB" id="3557569at2759"/>
<dbReference type="InParanoid" id="A0A507BBC8"/>
<reference evidence="3 4" key="1">
    <citation type="submission" date="2019-06" db="EMBL/GenBank/DDBJ databases">
        <title>Draft genome sequence of the filamentous fungus Phialemoniopsis curvata isolated from diesel fuel.</title>
        <authorList>
            <person name="Varaljay V.A."/>
            <person name="Lyon W.J."/>
            <person name="Crouch A.L."/>
            <person name="Drake C.E."/>
            <person name="Hollomon J.M."/>
            <person name="Nadeau L.J."/>
            <person name="Nunn H.S."/>
            <person name="Stevenson B.S."/>
            <person name="Bojanowski C.L."/>
            <person name="Crookes-Goodson W.J."/>
        </authorList>
    </citation>
    <scope>NUCLEOTIDE SEQUENCE [LARGE SCALE GENOMIC DNA]</scope>
    <source>
        <strain evidence="3 4">D216</strain>
    </source>
</reference>
<feature type="region of interest" description="Disordered" evidence="1">
    <location>
        <begin position="1"/>
        <end position="20"/>
    </location>
</feature>
<dbReference type="AlphaFoldDB" id="A0A507BBC8"/>
<evidence type="ECO:0000313" key="3">
    <source>
        <dbReference type="EMBL" id="TPX14331.1"/>
    </source>
</evidence>
<keyword evidence="4" id="KW-1185">Reference proteome</keyword>
<protein>
    <recommendedName>
        <fullName evidence="2">2EXR domain-containing protein</fullName>
    </recommendedName>
</protein>
<sequence>MKPPPSSTAGPEPPPGSSSPARVFHLFGKLPVELRLRIWTLNLPETRVLPIRCGDALTSPAPSPPLRPSSTQPSSTASSSSASLSPFTSGPVSPPLALPVPPPPPPGPPCRCTCSSPIPTNLHVCQESREDALRHYRLAFGIARQPPRIFFDPERDVLYFGPRDGYMASEAQFRTVLALARPEDLALVRRLALNDALFWADAAAAPRSYHSAVAASLTVEVLRQVRRRLPGLRELIFVPRDGNPVYSGEAALVEPPVEQPRLANQIRVAMANVTQQFPEWEPPEWSIMSLSSSSDAPAFAPSPEAVQMDGEMQGGLAGADAAPDVYASLREDDRSCGTSPQTSTTTDLDGPRPLEIRTNDNENEQEPEGLGDNGPTK</sequence>
<comment type="caution">
    <text evidence="3">The sequence shown here is derived from an EMBL/GenBank/DDBJ whole genome shotgun (WGS) entry which is preliminary data.</text>
</comment>
<feature type="compositionally biased region" description="Low complexity" evidence="1">
    <location>
        <begin position="68"/>
        <end position="91"/>
    </location>
</feature>
<dbReference type="Proteomes" id="UP000319257">
    <property type="component" value="Unassembled WGS sequence"/>
</dbReference>
<feature type="region of interest" description="Disordered" evidence="1">
    <location>
        <begin position="58"/>
        <end position="108"/>
    </location>
</feature>
<proteinExistence type="predicted"/>
<dbReference type="InterPro" id="IPR045518">
    <property type="entry name" value="2EXR"/>
</dbReference>
<organism evidence="3 4">
    <name type="scientific">Thyridium curvatum</name>
    <dbReference type="NCBI Taxonomy" id="1093900"/>
    <lineage>
        <taxon>Eukaryota</taxon>
        <taxon>Fungi</taxon>
        <taxon>Dikarya</taxon>
        <taxon>Ascomycota</taxon>
        <taxon>Pezizomycotina</taxon>
        <taxon>Sordariomycetes</taxon>
        <taxon>Sordariomycetidae</taxon>
        <taxon>Thyridiales</taxon>
        <taxon>Thyridiaceae</taxon>
        <taxon>Thyridium</taxon>
    </lineage>
</organism>
<feature type="compositionally biased region" description="Pro residues" evidence="1">
    <location>
        <begin position="92"/>
        <end position="108"/>
    </location>
</feature>
<dbReference type="RefSeq" id="XP_030996042.1">
    <property type="nucleotide sequence ID" value="XM_031140059.1"/>
</dbReference>
<feature type="region of interest" description="Disordered" evidence="1">
    <location>
        <begin position="314"/>
        <end position="377"/>
    </location>
</feature>
<dbReference type="PANTHER" id="PTHR35910:SF6">
    <property type="entry name" value="2EXR DOMAIN-CONTAINING PROTEIN"/>
    <property type="match status" value="1"/>
</dbReference>
<feature type="domain" description="2EXR" evidence="2">
    <location>
        <begin position="24"/>
        <end position="158"/>
    </location>
</feature>
<evidence type="ECO:0000256" key="1">
    <source>
        <dbReference type="SAM" id="MobiDB-lite"/>
    </source>
</evidence>
<dbReference type="PANTHER" id="PTHR35910">
    <property type="entry name" value="2EXR DOMAIN-CONTAINING PROTEIN"/>
    <property type="match status" value="1"/>
</dbReference>
<feature type="compositionally biased region" description="Pro residues" evidence="1">
    <location>
        <begin position="1"/>
        <end position="17"/>
    </location>
</feature>
<dbReference type="EMBL" id="SKBQ01000029">
    <property type="protein sequence ID" value="TPX14331.1"/>
    <property type="molecule type" value="Genomic_DNA"/>
</dbReference>
<evidence type="ECO:0000313" key="4">
    <source>
        <dbReference type="Proteomes" id="UP000319257"/>
    </source>
</evidence>
<accession>A0A507BBC8</accession>
<feature type="compositionally biased region" description="Basic and acidic residues" evidence="1">
    <location>
        <begin position="349"/>
        <end position="360"/>
    </location>
</feature>
<dbReference type="GeneID" id="41972974"/>
<name>A0A507BBC8_9PEZI</name>
<dbReference type="Pfam" id="PF20150">
    <property type="entry name" value="2EXR"/>
    <property type="match status" value="1"/>
</dbReference>
<feature type="compositionally biased region" description="Polar residues" evidence="1">
    <location>
        <begin position="336"/>
        <end position="347"/>
    </location>
</feature>